<protein>
    <submittedName>
        <fullName evidence="2">Uncharacterized protein</fullName>
    </submittedName>
</protein>
<evidence type="ECO:0000313" key="2">
    <source>
        <dbReference type="EMBL" id="KAK8082884.1"/>
    </source>
</evidence>
<feature type="region of interest" description="Disordered" evidence="1">
    <location>
        <begin position="1"/>
        <end position="137"/>
    </location>
</feature>
<dbReference type="EMBL" id="JAQQWM010000001">
    <property type="protein sequence ID" value="KAK8082884.1"/>
    <property type="molecule type" value="Genomic_DNA"/>
</dbReference>
<feature type="compositionally biased region" description="Polar residues" evidence="1">
    <location>
        <begin position="42"/>
        <end position="52"/>
    </location>
</feature>
<sequence length="137" mass="14955">MSDNGDQQRQRGSIGAPRGSKLPLKGSGSRRNDASHRRTDSETTGSPQQSSEAKPRLSNEATSLQAARRSFEAAAENSPKVAKLTKKSAPKPDRAERVAPTGEAPKNETKRRIEQQSRLPRSPRDDKHCGPCREIKG</sequence>
<gene>
    <name evidence="2" type="ORF">PG996_001665</name>
</gene>
<feature type="compositionally biased region" description="Basic and acidic residues" evidence="1">
    <location>
        <begin position="105"/>
        <end position="115"/>
    </location>
</feature>
<feature type="compositionally biased region" description="Basic and acidic residues" evidence="1">
    <location>
        <begin position="30"/>
        <end position="41"/>
    </location>
</feature>
<name>A0ABR1WH90_9PEZI</name>
<feature type="compositionally biased region" description="Polar residues" evidence="1">
    <location>
        <begin position="1"/>
        <end position="11"/>
    </location>
</feature>
<accession>A0ABR1WH90</accession>
<reference evidence="2 3" key="1">
    <citation type="submission" date="2023-01" db="EMBL/GenBank/DDBJ databases">
        <title>Analysis of 21 Apiospora genomes using comparative genomics revels a genus with tremendous synthesis potential of carbohydrate active enzymes and secondary metabolites.</title>
        <authorList>
            <person name="Sorensen T."/>
        </authorList>
    </citation>
    <scope>NUCLEOTIDE SEQUENCE [LARGE SCALE GENOMIC DNA]</scope>
    <source>
        <strain evidence="2 3">CBS 83171</strain>
    </source>
</reference>
<proteinExistence type="predicted"/>
<feature type="compositionally biased region" description="Basic and acidic residues" evidence="1">
    <location>
        <begin position="122"/>
        <end position="137"/>
    </location>
</feature>
<organism evidence="2 3">
    <name type="scientific">Apiospora saccharicola</name>
    <dbReference type="NCBI Taxonomy" id="335842"/>
    <lineage>
        <taxon>Eukaryota</taxon>
        <taxon>Fungi</taxon>
        <taxon>Dikarya</taxon>
        <taxon>Ascomycota</taxon>
        <taxon>Pezizomycotina</taxon>
        <taxon>Sordariomycetes</taxon>
        <taxon>Xylariomycetidae</taxon>
        <taxon>Amphisphaeriales</taxon>
        <taxon>Apiosporaceae</taxon>
        <taxon>Apiospora</taxon>
    </lineage>
</organism>
<evidence type="ECO:0000256" key="1">
    <source>
        <dbReference type="SAM" id="MobiDB-lite"/>
    </source>
</evidence>
<evidence type="ECO:0000313" key="3">
    <source>
        <dbReference type="Proteomes" id="UP001446871"/>
    </source>
</evidence>
<dbReference type="Proteomes" id="UP001446871">
    <property type="component" value="Unassembled WGS sequence"/>
</dbReference>
<keyword evidence="3" id="KW-1185">Reference proteome</keyword>
<comment type="caution">
    <text evidence="2">The sequence shown here is derived from an EMBL/GenBank/DDBJ whole genome shotgun (WGS) entry which is preliminary data.</text>
</comment>